<gene>
    <name evidence="3" type="ORF">FHR84_002425</name>
</gene>
<dbReference type="AlphaFoldDB" id="A0A852YWT1"/>
<feature type="transmembrane region" description="Helical" evidence="2">
    <location>
        <begin position="46"/>
        <end position="65"/>
    </location>
</feature>
<dbReference type="CDD" id="cd07328">
    <property type="entry name" value="M48_Ste24p_like"/>
    <property type="match status" value="1"/>
</dbReference>
<evidence type="ECO:0000313" key="4">
    <source>
        <dbReference type="Proteomes" id="UP000548304"/>
    </source>
</evidence>
<keyword evidence="2" id="KW-0472">Membrane</keyword>
<feature type="transmembrane region" description="Helical" evidence="2">
    <location>
        <begin position="12"/>
        <end position="34"/>
    </location>
</feature>
<comment type="caution">
    <text evidence="3">The sequence shown here is derived from an EMBL/GenBank/DDBJ whole genome shotgun (WGS) entry which is preliminary data.</text>
</comment>
<dbReference type="Proteomes" id="UP000548304">
    <property type="component" value="Unassembled WGS sequence"/>
</dbReference>
<feature type="region of interest" description="Disordered" evidence="1">
    <location>
        <begin position="274"/>
        <end position="295"/>
    </location>
</feature>
<organism evidence="3 4">
    <name type="scientific">Actinopolyspora biskrensis</name>
    <dbReference type="NCBI Taxonomy" id="1470178"/>
    <lineage>
        <taxon>Bacteria</taxon>
        <taxon>Bacillati</taxon>
        <taxon>Actinomycetota</taxon>
        <taxon>Actinomycetes</taxon>
        <taxon>Actinopolysporales</taxon>
        <taxon>Actinopolysporaceae</taxon>
        <taxon>Actinopolyspora</taxon>
    </lineage>
</organism>
<feature type="compositionally biased region" description="Basic and acidic residues" evidence="1">
    <location>
        <begin position="274"/>
        <end position="290"/>
    </location>
</feature>
<keyword evidence="2" id="KW-0812">Transmembrane</keyword>
<dbReference type="RefSeq" id="WP_179535540.1">
    <property type="nucleotide sequence ID" value="NZ_JACBYW010000004.1"/>
</dbReference>
<dbReference type="EMBL" id="JACBYW010000004">
    <property type="protein sequence ID" value="NYH79091.1"/>
    <property type="molecule type" value="Genomic_DNA"/>
</dbReference>
<accession>A0A852YWT1</accession>
<feature type="region of interest" description="Disordered" evidence="1">
    <location>
        <begin position="633"/>
        <end position="661"/>
    </location>
</feature>
<evidence type="ECO:0000313" key="3">
    <source>
        <dbReference type="EMBL" id="NYH79091.1"/>
    </source>
</evidence>
<evidence type="ECO:0000256" key="2">
    <source>
        <dbReference type="SAM" id="Phobius"/>
    </source>
</evidence>
<protein>
    <submittedName>
        <fullName evidence="3">Uncharacterized protein</fullName>
    </submittedName>
</protein>
<keyword evidence="4" id="KW-1185">Reference proteome</keyword>
<feature type="compositionally biased region" description="Basic and acidic residues" evidence="1">
    <location>
        <begin position="652"/>
        <end position="661"/>
    </location>
</feature>
<keyword evidence="2" id="KW-1133">Transmembrane helix</keyword>
<reference evidence="3 4" key="1">
    <citation type="submission" date="2020-07" db="EMBL/GenBank/DDBJ databases">
        <title>Genomic Encyclopedia of Type Strains, Phase III (KMG-III): the genomes of soil and plant-associated and newly described type strains.</title>
        <authorList>
            <person name="Whitman W."/>
        </authorList>
    </citation>
    <scope>NUCLEOTIDE SEQUENCE [LARGE SCALE GENOMIC DNA]</scope>
    <source>
        <strain evidence="3 4">CECT 8576</strain>
    </source>
</reference>
<name>A0A852YWT1_9ACTN</name>
<evidence type="ECO:0000256" key="1">
    <source>
        <dbReference type="SAM" id="MobiDB-lite"/>
    </source>
</evidence>
<proteinExistence type="predicted"/>
<sequence>MRGPWRAALTSALHIGFFAVPAVLVLGLFGIAAYALRYDFGNGARAALAGLVVAASIAVMLRGLLGVDDGPRGIPVNGDAQPQLWRTVRKVAKTAEAPEPDELRITCDTGVRLRERTRLLGLLRGTRCLEVGLPLLAGLTVTELSVVLAQELSKGGGSTPEALACRIRDAVLATERGLTAGPTKWLFSGHARLCAALTAPLVRTRTLRGDAIAVRLAGKRTTMATLRKHVGLQLGWRDYTKEYLSMAARVEHTPDVLLGFRSFLENQHRKKDLAERAKETISAERADEPSRPTVSQRLEALKRASSGEPDETDDRPAVALVRNPRKSIPAVEDRLLVEGLGTRVPWPELARLAADHDVAVRAGRLSSAVVQSGVEAEPNLAGVLAAMHRGEMNDLINPALNPGLSPELVDEAVVDTMTELLGATVVDALVQAGHAQHELDWSGPPKLQLADGRALDPDKLVRPAVADPRLVPGLHRHLLHLGVALDHERPPSEEPEPKLSGMVSPVRIAKKPHDLFVTDRGLLLLPNRTGTLRRLLAGALARLRRTEHERLERLAETPVAELRELDGSQWVDSRDVATAELHRDVRSWELSMELYLDDYAVSELSESLTEPASEDSASEEELAKLRISSVTDSFERGTPYSGLGDLLGARLSADKEPHSDE</sequence>